<dbReference type="RefSeq" id="WP_100993182.1">
    <property type="nucleotide sequence ID" value="NZ_CP025096.1"/>
</dbReference>
<protein>
    <submittedName>
        <fullName evidence="1">Uncharacterized protein</fullName>
    </submittedName>
</protein>
<keyword evidence="2" id="KW-1185">Reference proteome</keyword>
<gene>
    <name evidence="1" type="ORF">CWM47_35245</name>
</gene>
<dbReference type="OrthoDB" id="962259at2"/>
<organism evidence="1 2">
    <name type="scientific">Spirosoma pollinicola</name>
    <dbReference type="NCBI Taxonomy" id="2057025"/>
    <lineage>
        <taxon>Bacteria</taxon>
        <taxon>Pseudomonadati</taxon>
        <taxon>Bacteroidota</taxon>
        <taxon>Cytophagia</taxon>
        <taxon>Cytophagales</taxon>
        <taxon>Cytophagaceae</taxon>
        <taxon>Spirosoma</taxon>
    </lineage>
</organism>
<dbReference type="Proteomes" id="UP000232883">
    <property type="component" value="Chromosome"/>
</dbReference>
<evidence type="ECO:0000313" key="2">
    <source>
        <dbReference type="Proteomes" id="UP000232883"/>
    </source>
</evidence>
<name>A0A2K8Z9X4_9BACT</name>
<dbReference type="KEGG" id="spir:CWM47_35245"/>
<proteinExistence type="predicted"/>
<reference evidence="1 2" key="1">
    <citation type="submission" date="2017-11" db="EMBL/GenBank/DDBJ databases">
        <title>Taxonomic description and genome sequences of Spirosoma HA7 sp. nov., isolated from pollen microhabitat of Corylus avellana.</title>
        <authorList>
            <person name="Ambika Manirajan B."/>
            <person name="Suarez C."/>
            <person name="Ratering S."/>
            <person name="Geissler-Plaum R."/>
            <person name="Cardinale M."/>
            <person name="Sylvia S."/>
        </authorList>
    </citation>
    <scope>NUCLEOTIDE SEQUENCE [LARGE SCALE GENOMIC DNA]</scope>
    <source>
        <strain evidence="1 2">HA7</strain>
    </source>
</reference>
<evidence type="ECO:0000313" key="1">
    <source>
        <dbReference type="EMBL" id="AUD06645.1"/>
    </source>
</evidence>
<accession>A0A2K8Z9X4</accession>
<sequence>MDTPLSDTYIDYDDELDPSRVLTSWCEAITGLFMYYNALHSHMTTHSTSDAYIGQCPFYQLVQLAKTMHEELAKLEQDLGQFPGDNQSTSQQAFKRLAAHTNILNQLNQQARIKLRLAEMPAC</sequence>
<dbReference type="EMBL" id="CP025096">
    <property type="protein sequence ID" value="AUD06645.1"/>
    <property type="molecule type" value="Genomic_DNA"/>
</dbReference>
<dbReference type="AlphaFoldDB" id="A0A2K8Z9X4"/>